<feature type="transmembrane region" description="Helical" evidence="1">
    <location>
        <begin position="130"/>
        <end position="150"/>
    </location>
</feature>
<organism evidence="2 3">
    <name type="scientific">Coleofasciculus chthonoplastes PCC 7420</name>
    <dbReference type="NCBI Taxonomy" id="118168"/>
    <lineage>
        <taxon>Bacteria</taxon>
        <taxon>Bacillati</taxon>
        <taxon>Cyanobacteriota</taxon>
        <taxon>Cyanophyceae</taxon>
        <taxon>Coleofasciculales</taxon>
        <taxon>Coleofasciculaceae</taxon>
        <taxon>Coleofasciculus</taxon>
    </lineage>
</organism>
<dbReference type="Proteomes" id="UP000003835">
    <property type="component" value="Unassembled WGS sequence"/>
</dbReference>
<proteinExistence type="predicted"/>
<keyword evidence="1" id="KW-1133">Transmembrane helix</keyword>
<protein>
    <submittedName>
        <fullName evidence="2">Uncharacterized protein</fullName>
    </submittedName>
</protein>
<feature type="transmembrane region" description="Helical" evidence="1">
    <location>
        <begin position="59"/>
        <end position="79"/>
    </location>
</feature>
<feature type="transmembrane region" description="Helical" evidence="1">
    <location>
        <begin position="21"/>
        <end position="47"/>
    </location>
</feature>
<keyword evidence="3" id="KW-1185">Reference proteome</keyword>
<feature type="transmembrane region" description="Helical" evidence="1">
    <location>
        <begin position="100"/>
        <end position="124"/>
    </location>
</feature>
<evidence type="ECO:0000256" key="1">
    <source>
        <dbReference type="SAM" id="Phobius"/>
    </source>
</evidence>
<name>B4W1Z3_9CYAN</name>
<keyword evidence="1" id="KW-0812">Transmembrane</keyword>
<reference evidence="2 3" key="1">
    <citation type="submission" date="2008-07" db="EMBL/GenBank/DDBJ databases">
        <authorList>
            <person name="Tandeau de Marsac N."/>
            <person name="Ferriera S."/>
            <person name="Johnson J."/>
            <person name="Kravitz S."/>
            <person name="Beeson K."/>
            <person name="Sutton G."/>
            <person name="Rogers Y.-H."/>
            <person name="Friedman R."/>
            <person name="Frazier M."/>
            <person name="Venter J.C."/>
        </authorList>
    </citation>
    <scope>NUCLEOTIDE SEQUENCE [LARGE SCALE GENOMIC DNA]</scope>
    <source>
        <strain evidence="2 3">PCC 7420</strain>
    </source>
</reference>
<dbReference type="EMBL" id="DS989869">
    <property type="protein sequence ID" value="EDX71843.1"/>
    <property type="molecule type" value="Genomic_DNA"/>
</dbReference>
<feature type="transmembrane region" description="Helical" evidence="1">
    <location>
        <begin position="162"/>
        <end position="181"/>
    </location>
</feature>
<dbReference type="HOGENOM" id="CLU_082100_0_0_3"/>
<evidence type="ECO:0000313" key="2">
    <source>
        <dbReference type="EMBL" id="EDX71843.1"/>
    </source>
</evidence>
<dbReference type="AlphaFoldDB" id="B4W1Z3"/>
<dbReference type="InterPro" id="IPR011672">
    <property type="entry name" value="DUF1614"/>
</dbReference>
<dbReference type="eggNOG" id="COG4089">
    <property type="taxonomic scope" value="Bacteria"/>
</dbReference>
<dbReference type="Pfam" id="PF07758">
    <property type="entry name" value="DUF1614"/>
    <property type="match status" value="1"/>
</dbReference>
<gene>
    <name evidence="2" type="ORF">MC7420_6929</name>
</gene>
<dbReference type="STRING" id="118168.MC7420_6929"/>
<feature type="transmembrane region" description="Helical" evidence="1">
    <location>
        <begin position="193"/>
        <end position="213"/>
    </location>
</feature>
<accession>B4W1Z3</accession>
<keyword evidence="1" id="KW-0472">Membrane</keyword>
<evidence type="ECO:0000313" key="3">
    <source>
        <dbReference type="Proteomes" id="UP000003835"/>
    </source>
</evidence>
<sequence>MQRHQFNWEIRPKSAQGCVSSCLLFGLIFCALFWLTIKFYSIVFSLVMTRLGIAPRLGIPLIITVFFGCFINLPLYLVLQCQGRRYYKFLPVLISLTPGSYIRSYIGLNVSGGLIPIVLALYQFHRTQPLAILIVMTIVALISYFFVTVLPGIGIYLTFSGFWIVTLIAVLASMIFIAAFTEMGLVTSGVARLDVPVAFAGGVLGTTIGGDLLHLKDLHVNRVASVLSIGGAGLEDGIAKCGISALIIAEWLPVVGELFSFN</sequence>